<dbReference type="SUPFAM" id="SSF53850">
    <property type="entry name" value="Periplasmic binding protein-like II"/>
    <property type="match status" value="1"/>
</dbReference>
<dbReference type="InterPro" id="IPR000847">
    <property type="entry name" value="LysR_HTH_N"/>
</dbReference>
<organism evidence="6 7">
    <name type="scientific">Pseudonocardia eucalypti</name>
    <dbReference type="NCBI Taxonomy" id="648755"/>
    <lineage>
        <taxon>Bacteria</taxon>
        <taxon>Bacillati</taxon>
        <taxon>Actinomycetota</taxon>
        <taxon>Actinomycetes</taxon>
        <taxon>Pseudonocardiales</taxon>
        <taxon>Pseudonocardiaceae</taxon>
        <taxon>Pseudonocardia</taxon>
    </lineage>
</organism>
<accession>A0ABP9RAI3</accession>
<dbReference type="InterPro" id="IPR005119">
    <property type="entry name" value="LysR_subst-bd"/>
</dbReference>
<evidence type="ECO:0000256" key="4">
    <source>
        <dbReference type="ARBA" id="ARBA00023163"/>
    </source>
</evidence>
<evidence type="ECO:0000256" key="2">
    <source>
        <dbReference type="ARBA" id="ARBA00023015"/>
    </source>
</evidence>
<protein>
    <submittedName>
        <fullName evidence="6">LysR family transcriptional regulator</fullName>
    </submittedName>
</protein>
<dbReference type="PANTHER" id="PTHR30346:SF29">
    <property type="entry name" value="LYSR SUBSTRATE-BINDING"/>
    <property type="match status" value="1"/>
</dbReference>
<dbReference type="InterPro" id="IPR036390">
    <property type="entry name" value="WH_DNA-bd_sf"/>
</dbReference>
<dbReference type="Gene3D" id="3.40.190.10">
    <property type="entry name" value="Periplasmic binding protein-like II"/>
    <property type="match status" value="2"/>
</dbReference>
<dbReference type="Gene3D" id="1.10.10.10">
    <property type="entry name" value="Winged helix-like DNA-binding domain superfamily/Winged helix DNA-binding domain"/>
    <property type="match status" value="1"/>
</dbReference>
<keyword evidence="3" id="KW-0238">DNA-binding</keyword>
<proteinExistence type="inferred from homology"/>
<dbReference type="Pfam" id="PF00126">
    <property type="entry name" value="HTH_1"/>
    <property type="match status" value="1"/>
</dbReference>
<evidence type="ECO:0000313" key="6">
    <source>
        <dbReference type="EMBL" id="GAA5174090.1"/>
    </source>
</evidence>
<dbReference type="EMBL" id="BAABJP010000058">
    <property type="protein sequence ID" value="GAA5174090.1"/>
    <property type="molecule type" value="Genomic_DNA"/>
</dbReference>
<dbReference type="Proteomes" id="UP001428817">
    <property type="component" value="Unassembled WGS sequence"/>
</dbReference>
<keyword evidence="2" id="KW-0805">Transcription regulation</keyword>
<dbReference type="RefSeq" id="WP_185059929.1">
    <property type="nucleotide sequence ID" value="NZ_BAABJP010000058.1"/>
</dbReference>
<dbReference type="Pfam" id="PF03466">
    <property type="entry name" value="LysR_substrate"/>
    <property type="match status" value="1"/>
</dbReference>
<evidence type="ECO:0000259" key="5">
    <source>
        <dbReference type="PROSITE" id="PS50931"/>
    </source>
</evidence>
<feature type="domain" description="HTH lysR-type" evidence="5">
    <location>
        <begin position="2"/>
        <end position="59"/>
    </location>
</feature>
<sequence length="305" mass="32538">MLNPIHLRTLRECVGTGSFAEAARNLGYTSSAVSQQMFLLERAIGAPLFERSARSVRATAVAALLAERSAAVLAALTTLEREARAMVAGEAGTLRLASFATANARVVPAALADVVSRRPGAEVHLDEGEPDDVLGGVRSGALDAAVVFDYDLAPKDWPVELTRTELLAEPFLLAVPTEHRLAGRTEVDLAECRGETWICTNPDTAGARSLARLASEAGFQPRIIFRSNDYTVIRDLVSRGLGVAMLPGLAWPDGGVARVRLAGRAPHRFVLALHRPNNTNPLLPLALDCLARACAEYAEDQGGWG</sequence>
<keyword evidence="4" id="KW-0804">Transcription</keyword>
<dbReference type="PROSITE" id="PS50931">
    <property type="entry name" value="HTH_LYSR"/>
    <property type="match status" value="1"/>
</dbReference>
<dbReference type="CDD" id="cd08423">
    <property type="entry name" value="PBP2_LTTR_like_6"/>
    <property type="match status" value="1"/>
</dbReference>
<evidence type="ECO:0000313" key="7">
    <source>
        <dbReference type="Proteomes" id="UP001428817"/>
    </source>
</evidence>
<keyword evidence="7" id="KW-1185">Reference proteome</keyword>
<evidence type="ECO:0000256" key="3">
    <source>
        <dbReference type="ARBA" id="ARBA00023125"/>
    </source>
</evidence>
<dbReference type="PANTHER" id="PTHR30346">
    <property type="entry name" value="TRANSCRIPTIONAL DUAL REGULATOR HCAR-RELATED"/>
    <property type="match status" value="1"/>
</dbReference>
<reference evidence="7" key="1">
    <citation type="journal article" date="2019" name="Int. J. Syst. Evol. Microbiol.">
        <title>The Global Catalogue of Microorganisms (GCM) 10K type strain sequencing project: providing services to taxonomists for standard genome sequencing and annotation.</title>
        <authorList>
            <consortium name="The Broad Institute Genomics Platform"/>
            <consortium name="The Broad Institute Genome Sequencing Center for Infectious Disease"/>
            <person name="Wu L."/>
            <person name="Ma J."/>
        </authorList>
    </citation>
    <scope>NUCLEOTIDE SEQUENCE [LARGE SCALE GENOMIC DNA]</scope>
    <source>
        <strain evidence="7">JCM 18303</strain>
    </source>
</reference>
<dbReference type="SUPFAM" id="SSF46785">
    <property type="entry name" value="Winged helix' DNA-binding domain"/>
    <property type="match status" value="1"/>
</dbReference>
<comment type="similarity">
    <text evidence="1">Belongs to the LysR transcriptional regulatory family.</text>
</comment>
<evidence type="ECO:0000256" key="1">
    <source>
        <dbReference type="ARBA" id="ARBA00009437"/>
    </source>
</evidence>
<dbReference type="InterPro" id="IPR036388">
    <property type="entry name" value="WH-like_DNA-bd_sf"/>
</dbReference>
<gene>
    <name evidence="6" type="ORF">GCM10023321_77180</name>
</gene>
<comment type="caution">
    <text evidence="6">The sequence shown here is derived from an EMBL/GenBank/DDBJ whole genome shotgun (WGS) entry which is preliminary data.</text>
</comment>
<name>A0ABP9RAI3_9PSEU</name>